<proteinExistence type="inferred from homology"/>
<dbReference type="PANTHER" id="PTHR21646:SF23">
    <property type="entry name" value="UBIQUITIN CARBOXYL-TERMINAL HYDROLASE USP2"/>
    <property type="match status" value="1"/>
</dbReference>
<dbReference type="Proteomes" id="UP000187209">
    <property type="component" value="Unassembled WGS sequence"/>
</dbReference>
<comment type="catalytic activity">
    <reaction evidence="1">
        <text>Thiol-dependent hydrolysis of ester, thioester, amide, peptide and isopeptide bonds formed by the C-terminal Gly of ubiquitin (a 76-residue protein attached to proteins as an intracellular targeting signal).</text>
        <dbReference type="EC" id="3.4.19.12"/>
    </reaction>
</comment>
<dbReference type="InterPro" id="IPR038765">
    <property type="entry name" value="Papain-like_cys_pep_sf"/>
</dbReference>
<reference evidence="3 4" key="1">
    <citation type="submission" date="2016-11" db="EMBL/GenBank/DDBJ databases">
        <title>The macronuclear genome of Stentor coeruleus: a giant cell with tiny introns.</title>
        <authorList>
            <person name="Slabodnick M."/>
            <person name="Ruby J.G."/>
            <person name="Reiff S.B."/>
            <person name="Swart E.C."/>
            <person name="Gosai S."/>
            <person name="Prabakaran S."/>
            <person name="Witkowska E."/>
            <person name="Larue G.E."/>
            <person name="Fisher S."/>
            <person name="Freeman R.M."/>
            <person name="Gunawardena J."/>
            <person name="Chu W."/>
            <person name="Stover N.A."/>
            <person name="Gregory B.D."/>
            <person name="Nowacki M."/>
            <person name="Derisi J."/>
            <person name="Roy S.W."/>
            <person name="Marshall W.F."/>
            <person name="Sood P."/>
        </authorList>
    </citation>
    <scope>NUCLEOTIDE SEQUENCE [LARGE SCALE GENOMIC DNA]</scope>
    <source>
        <strain evidence="3">WM001</strain>
    </source>
</reference>
<dbReference type="OrthoDB" id="420187at2759"/>
<dbReference type="InterPro" id="IPR001394">
    <property type="entry name" value="Peptidase_C19_UCH"/>
</dbReference>
<name>A0A1R2D545_9CILI</name>
<dbReference type="GO" id="GO:0004843">
    <property type="term" value="F:cysteine-type deubiquitinase activity"/>
    <property type="evidence" value="ECO:0007669"/>
    <property type="project" value="UniProtKB-UniRule"/>
</dbReference>
<dbReference type="AlphaFoldDB" id="A0A1R2D545"/>
<comment type="caution">
    <text evidence="3">The sequence shown here is derived from an EMBL/GenBank/DDBJ whole genome shotgun (WGS) entry which is preliminary data.</text>
</comment>
<comment type="similarity">
    <text evidence="1">Belongs to the peptidase C19 family.</text>
</comment>
<accession>A0A1R2D545</accession>
<dbReference type="GO" id="GO:0006508">
    <property type="term" value="P:proteolysis"/>
    <property type="evidence" value="ECO:0007669"/>
    <property type="project" value="UniProtKB-KW"/>
</dbReference>
<evidence type="ECO:0000313" key="4">
    <source>
        <dbReference type="Proteomes" id="UP000187209"/>
    </source>
</evidence>
<keyword evidence="1" id="KW-0645">Protease</keyword>
<evidence type="ECO:0000313" key="3">
    <source>
        <dbReference type="EMBL" id="OMJ96382.1"/>
    </source>
</evidence>
<evidence type="ECO:0000256" key="1">
    <source>
        <dbReference type="RuleBase" id="RU366025"/>
    </source>
</evidence>
<dbReference type="EMBL" id="MPUH01000001">
    <property type="protein sequence ID" value="OMJ96382.1"/>
    <property type="molecule type" value="Genomic_DNA"/>
</dbReference>
<dbReference type="Gene3D" id="3.90.70.10">
    <property type="entry name" value="Cysteine proteinases"/>
    <property type="match status" value="1"/>
</dbReference>
<dbReference type="Pfam" id="PF00443">
    <property type="entry name" value="UCH"/>
    <property type="match status" value="1"/>
</dbReference>
<dbReference type="GO" id="GO:0016579">
    <property type="term" value="P:protein deubiquitination"/>
    <property type="evidence" value="ECO:0007669"/>
    <property type="project" value="InterPro"/>
</dbReference>
<gene>
    <name evidence="3" type="ORF">SteCoe_139</name>
</gene>
<keyword evidence="1" id="KW-0378">Hydrolase</keyword>
<dbReference type="PROSITE" id="PS00973">
    <property type="entry name" value="USP_2"/>
    <property type="match status" value="1"/>
</dbReference>
<dbReference type="PROSITE" id="PS00972">
    <property type="entry name" value="USP_1"/>
    <property type="match status" value="1"/>
</dbReference>
<keyword evidence="1" id="KW-0833">Ubl conjugation pathway</keyword>
<dbReference type="EC" id="3.4.19.12" evidence="1"/>
<organism evidence="3 4">
    <name type="scientific">Stentor coeruleus</name>
    <dbReference type="NCBI Taxonomy" id="5963"/>
    <lineage>
        <taxon>Eukaryota</taxon>
        <taxon>Sar</taxon>
        <taxon>Alveolata</taxon>
        <taxon>Ciliophora</taxon>
        <taxon>Postciliodesmatophora</taxon>
        <taxon>Heterotrichea</taxon>
        <taxon>Heterotrichida</taxon>
        <taxon>Stentoridae</taxon>
        <taxon>Stentor</taxon>
    </lineage>
</organism>
<dbReference type="InterPro" id="IPR050185">
    <property type="entry name" value="Ub_carboxyl-term_hydrolase"/>
</dbReference>
<dbReference type="SUPFAM" id="SSF54001">
    <property type="entry name" value="Cysteine proteinases"/>
    <property type="match status" value="1"/>
</dbReference>
<sequence>MKCPHIKSLTFTDYDTVLAKLKAKRCEECGKKGDLYISLKDWQVKCITHSSNDHLQLRKNALQIICKQCNHAIVAIESTSIKILLEKIASPNKNIRILGCTGLSNLGNTCYINSMMQILSQTLCIKRYFLKYTLKANPQGLLKEFCLLLDSLWIGEKVFNPIRFIERINKEISLDTNINRHQDTLEFFHFFHTVIDNNLKSQFGSCFISDCFIWKTCSIFQCMKCKSESIMQEEFFELPLCIPKKKEIKSFKLVSRSLLNDRDKNDLQSAKNTIWKKIRLLYSSRSLRVISLYDCLYSYFQSEKLNDINNLRMCDNCNDKQESEKCQKIKSLPPILVIVLKRYYSASSKVPLHIQLPLELNLQDFSMDRNLPLYQLSGVISHKGSLSGGHYIAYCKNVKTGSWFKFNDKKVTERTENEILQRQAYIAFYTEPFKNKKIVSGDFLVPIEWVHRFKTMENPRPFEFEKYVCEHGIIRKGYTEGDFKKVRYEDVEKYMERREIIKFEICKKCANDKK</sequence>
<keyword evidence="1" id="KW-0788">Thiol protease</keyword>
<protein>
    <recommendedName>
        <fullName evidence="1">Ubiquitin carboxyl-terminal hydrolase</fullName>
        <ecNumber evidence="1">3.4.19.12</ecNumber>
    </recommendedName>
</protein>
<dbReference type="InterPro" id="IPR028889">
    <property type="entry name" value="USP"/>
</dbReference>
<dbReference type="PANTHER" id="PTHR21646">
    <property type="entry name" value="UBIQUITIN CARBOXYL-TERMINAL HYDROLASE"/>
    <property type="match status" value="1"/>
</dbReference>
<keyword evidence="4" id="KW-1185">Reference proteome</keyword>
<dbReference type="InterPro" id="IPR018200">
    <property type="entry name" value="USP_CS"/>
</dbReference>
<dbReference type="PROSITE" id="PS50235">
    <property type="entry name" value="USP_3"/>
    <property type="match status" value="1"/>
</dbReference>
<evidence type="ECO:0000259" key="2">
    <source>
        <dbReference type="PROSITE" id="PS50235"/>
    </source>
</evidence>
<feature type="domain" description="USP" evidence="2">
    <location>
        <begin position="101"/>
        <end position="432"/>
    </location>
</feature>